<evidence type="ECO:0000313" key="2">
    <source>
        <dbReference type="Proteomes" id="UP000634136"/>
    </source>
</evidence>
<protein>
    <submittedName>
        <fullName evidence="1">Uncharacterized protein</fullName>
    </submittedName>
</protein>
<name>A0A834XBL8_9FABA</name>
<reference evidence="1" key="1">
    <citation type="submission" date="2020-09" db="EMBL/GenBank/DDBJ databases">
        <title>Genome-Enabled Discovery of Anthraquinone Biosynthesis in Senna tora.</title>
        <authorList>
            <person name="Kang S.-H."/>
            <person name="Pandey R.P."/>
            <person name="Lee C.-M."/>
            <person name="Sim J.-S."/>
            <person name="Jeong J.-T."/>
            <person name="Choi B.-S."/>
            <person name="Jung M."/>
            <person name="Ginzburg D."/>
            <person name="Zhao K."/>
            <person name="Won S.Y."/>
            <person name="Oh T.-J."/>
            <person name="Yu Y."/>
            <person name="Kim N.-H."/>
            <person name="Lee O.R."/>
            <person name="Lee T.-H."/>
            <person name="Bashyal P."/>
            <person name="Kim T.-S."/>
            <person name="Lee W.-H."/>
            <person name="Kawkins C."/>
            <person name="Kim C.-K."/>
            <person name="Kim J.S."/>
            <person name="Ahn B.O."/>
            <person name="Rhee S.Y."/>
            <person name="Sohng J.K."/>
        </authorList>
    </citation>
    <scope>NUCLEOTIDE SEQUENCE</scope>
    <source>
        <tissue evidence="1">Leaf</tissue>
    </source>
</reference>
<dbReference type="Proteomes" id="UP000634136">
    <property type="component" value="Unassembled WGS sequence"/>
</dbReference>
<proteinExistence type="predicted"/>
<gene>
    <name evidence="1" type="ORF">G2W53_003487</name>
</gene>
<dbReference type="EMBL" id="JAAIUW010000002">
    <property type="protein sequence ID" value="KAF7841189.1"/>
    <property type="molecule type" value="Genomic_DNA"/>
</dbReference>
<accession>A0A834XBL8</accession>
<comment type="caution">
    <text evidence="1">The sequence shown here is derived from an EMBL/GenBank/DDBJ whole genome shotgun (WGS) entry which is preliminary data.</text>
</comment>
<keyword evidence="2" id="KW-1185">Reference proteome</keyword>
<evidence type="ECO:0000313" key="1">
    <source>
        <dbReference type="EMBL" id="KAF7841189.1"/>
    </source>
</evidence>
<sequence length="92" mass="10690">MDNRVGHLEKEIIGLGVEDMRSLKEYEEKWKKVMVFWVRIRAQIRVGKEHGFDFMLGCGFNWESKTLIRKKLSVTTSNSHLQGHGEASIEGR</sequence>
<organism evidence="1 2">
    <name type="scientific">Senna tora</name>
    <dbReference type="NCBI Taxonomy" id="362788"/>
    <lineage>
        <taxon>Eukaryota</taxon>
        <taxon>Viridiplantae</taxon>
        <taxon>Streptophyta</taxon>
        <taxon>Embryophyta</taxon>
        <taxon>Tracheophyta</taxon>
        <taxon>Spermatophyta</taxon>
        <taxon>Magnoliopsida</taxon>
        <taxon>eudicotyledons</taxon>
        <taxon>Gunneridae</taxon>
        <taxon>Pentapetalae</taxon>
        <taxon>rosids</taxon>
        <taxon>fabids</taxon>
        <taxon>Fabales</taxon>
        <taxon>Fabaceae</taxon>
        <taxon>Caesalpinioideae</taxon>
        <taxon>Cassia clade</taxon>
        <taxon>Senna</taxon>
    </lineage>
</organism>
<dbReference type="AlphaFoldDB" id="A0A834XBL8"/>